<keyword evidence="1" id="KW-1133">Transmembrane helix</keyword>
<proteinExistence type="predicted"/>
<reference evidence="2" key="1">
    <citation type="submission" date="2024-07" db="EMBL/GenBank/DDBJ databases">
        <authorList>
            <person name="Yu S.T."/>
        </authorList>
    </citation>
    <scope>NUCLEOTIDE SEQUENCE</scope>
    <source>
        <strain evidence="2">R28</strain>
    </source>
</reference>
<dbReference type="AlphaFoldDB" id="A0AB39QCE6"/>
<dbReference type="EMBL" id="CP163439">
    <property type="protein sequence ID" value="XDQ40184.1"/>
    <property type="molecule type" value="Genomic_DNA"/>
</dbReference>
<gene>
    <name evidence="2" type="ORF">AB5J49_46425</name>
</gene>
<name>A0AB39QCE6_9ACTN</name>
<dbReference type="RefSeq" id="WP_369174890.1">
    <property type="nucleotide sequence ID" value="NZ_CP163439.1"/>
</dbReference>
<protein>
    <submittedName>
        <fullName evidence="2">Uncharacterized protein</fullName>
    </submittedName>
</protein>
<accession>A0AB39QCE6</accession>
<feature type="transmembrane region" description="Helical" evidence="1">
    <location>
        <begin position="160"/>
        <end position="180"/>
    </location>
</feature>
<keyword evidence="1" id="KW-0812">Transmembrane</keyword>
<evidence type="ECO:0000313" key="2">
    <source>
        <dbReference type="EMBL" id="XDQ40184.1"/>
    </source>
</evidence>
<sequence length="294" mass="31771">MAVRDAVPTHGTTLRGRGGTAQLLRDSVALDRAGIRLAVPLEAIESVHVTRDRRPTAAIRLNSTATKAPATTLCTIGSRNTEEMEAFARAVNAALPQRDKTERCVDGAALVKAEERPFTSTTTFRPIMSPAQARACGVLACLFALGLLPAVLAGDGRLTQLWIGAFLAIAMGCVIAHGTWRATVTWWLLHRYGVTTEAVYASHYPSSDVNNPGTVVFSFTDTSGTDHTFERTGSAGWQPPKRIAYDPARPDFARGPAHPWARTLLLLLHLLLGVPVTLTMAAFLVWYFTTAIHT</sequence>
<feature type="transmembrane region" description="Helical" evidence="1">
    <location>
        <begin position="135"/>
        <end position="154"/>
    </location>
</feature>
<keyword evidence="1" id="KW-0472">Membrane</keyword>
<feature type="transmembrane region" description="Helical" evidence="1">
    <location>
        <begin position="264"/>
        <end position="288"/>
    </location>
</feature>
<organism evidence="2">
    <name type="scientific">Streptomyces sp. R28</name>
    <dbReference type="NCBI Taxonomy" id="3238628"/>
    <lineage>
        <taxon>Bacteria</taxon>
        <taxon>Bacillati</taxon>
        <taxon>Actinomycetota</taxon>
        <taxon>Actinomycetes</taxon>
        <taxon>Kitasatosporales</taxon>
        <taxon>Streptomycetaceae</taxon>
        <taxon>Streptomyces</taxon>
    </lineage>
</organism>
<evidence type="ECO:0000256" key="1">
    <source>
        <dbReference type="SAM" id="Phobius"/>
    </source>
</evidence>